<evidence type="ECO:0000313" key="1">
    <source>
        <dbReference type="EMBL" id="SDG43042.1"/>
    </source>
</evidence>
<protein>
    <submittedName>
        <fullName evidence="1">Uncharacterized protein</fullName>
    </submittedName>
</protein>
<dbReference type="AlphaFoldDB" id="A0A1G7U5X1"/>
<gene>
    <name evidence="1" type="ORF">SAMN04488117_12024</name>
</gene>
<accession>A0A1G7U5X1</accession>
<evidence type="ECO:0000313" key="2">
    <source>
        <dbReference type="Proteomes" id="UP000182284"/>
    </source>
</evidence>
<dbReference type="RefSeq" id="WP_074647341.1">
    <property type="nucleotide sequence ID" value="NZ_FNBL01000020.1"/>
</dbReference>
<dbReference type="EMBL" id="FNBL01000020">
    <property type="protein sequence ID" value="SDG43042.1"/>
    <property type="molecule type" value="Genomic_DNA"/>
</dbReference>
<organism evidence="1 2">
    <name type="scientific">Celeribacter baekdonensis</name>
    <dbReference type="NCBI Taxonomy" id="875171"/>
    <lineage>
        <taxon>Bacteria</taxon>
        <taxon>Pseudomonadati</taxon>
        <taxon>Pseudomonadota</taxon>
        <taxon>Alphaproteobacteria</taxon>
        <taxon>Rhodobacterales</taxon>
        <taxon>Roseobacteraceae</taxon>
        <taxon>Celeribacter</taxon>
    </lineage>
</organism>
<reference evidence="1 2" key="1">
    <citation type="submission" date="2016-10" db="EMBL/GenBank/DDBJ databases">
        <authorList>
            <person name="de Groot N.N."/>
        </authorList>
    </citation>
    <scope>NUCLEOTIDE SEQUENCE [LARGE SCALE GENOMIC DNA]</scope>
    <source>
        <strain evidence="1 2">DSM 27375</strain>
    </source>
</reference>
<name>A0A1G7U5X1_9RHOB</name>
<dbReference type="Proteomes" id="UP000182284">
    <property type="component" value="Unassembled WGS sequence"/>
</dbReference>
<proteinExistence type="predicted"/>
<sequence>MEVTPRVSPPLSTPERLMAVPFFRKECGRQNLELRNQRACIPEPAFNKKWPLMAGRAFDWGKGCKAISTAQGSGSQHGIFAGKTAPVCAAEEKPLTKKAEISGAFEGMGIVTKFCLCWRKFLFYFSTKKSRC</sequence>